<feature type="signal peptide" evidence="4">
    <location>
        <begin position="1"/>
        <end position="27"/>
    </location>
</feature>
<dbReference type="CDD" id="cd00042">
    <property type="entry name" value="CY"/>
    <property type="match status" value="1"/>
</dbReference>
<dbReference type="InterPro" id="IPR046350">
    <property type="entry name" value="Cystatin_sf"/>
</dbReference>
<keyword evidence="4" id="KW-0732">Signal</keyword>
<proteinExistence type="inferred from homology"/>
<dbReference type="SUPFAM" id="SSF54403">
    <property type="entry name" value="Cystatin/monellin"/>
    <property type="match status" value="1"/>
</dbReference>
<dbReference type="Pfam" id="PF16845">
    <property type="entry name" value="SQAPI"/>
    <property type="match status" value="1"/>
</dbReference>
<dbReference type="PANTHER" id="PTHR47364:SF2">
    <property type="entry name" value="CYSTEINE PROTEINASE INHIBITOR 5"/>
    <property type="match status" value="1"/>
</dbReference>
<evidence type="ECO:0000256" key="2">
    <source>
        <dbReference type="ARBA" id="ARBA00022690"/>
    </source>
</evidence>
<name>A0A8B7D1J9_PHODC</name>
<dbReference type="InterPro" id="IPR018073">
    <property type="entry name" value="Prot_inh_cystat_CS"/>
</dbReference>
<dbReference type="GeneID" id="103722511"/>
<keyword evidence="3" id="KW-0789">Thiol protease inhibitor</keyword>
<accession>A0A8B7D1J9</accession>
<dbReference type="InterPro" id="IPR000010">
    <property type="entry name" value="Cystatin_dom"/>
</dbReference>
<dbReference type="RefSeq" id="XP_008811323.2">
    <property type="nucleotide sequence ID" value="XM_008813101.4"/>
</dbReference>
<dbReference type="KEGG" id="pda:120107087"/>
<dbReference type="OrthoDB" id="752087at2759"/>
<organism evidence="6 7">
    <name type="scientific">Phoenix dactylifera</name>
    <name type="common">Date palm</name>
    <dbReference type="NCBI Taxonomy" id="42345"/>
    <lineage>
        <taxon>Eukaryota</taxon>
        <taxon>Viridiplantae</taxon>
        <taxon>Streptophyta</taxon>
        <taxon>Embryophyta</taxon>
        <taxon>Tracheophyta</taxon>
        <taxon>Spermatophyta</taxon>
        <taxon>Magnoliopsida</taxon>
        <taxon>Liliopsida</taxon>
        <taxon>Arecaceae</taxon>
        <taxon>Coryphoideae</taxon>
        <taxon>Phoeniceae</taxon>
        <taxon>Phoenix</taxon>
    </lineage>
</organism>
<evidence type="ECO:0000259" key="5">
    <source>
        <dbReference type="SMART" id="SM00043"/>
    </source>
</evidence>
<dbReference type="AlphaFoldDB" id="A0A8B7D1J9"/>
<comment type="similarity">
    <text evidence="1">Belongs to the cystatin family. Phytocystatin subfamily.</text>
</comment>
<evidence type="ECO:0000313" key="6">
    <source>
        <dbReference type="Proteomes" id="UP000228380"/>
    </source>
</evidence>
<dbReference type="Gene3D" id="3.10.450.10">
    <property type="match status" value="1"/>
</dbReference>
<sequence>MVTLRSLRLLLLPLLLIAIHSPPRALAARKAASKVLVGGWKPIKDISDPHVQEIAEFAVSEHNKLANTNLTLSKVVKGETQVVAGINYRLVVETKDGEAMANYVAVVWEKTWEGFRNLTSFTPVGS</sequence>
<dbReference type="KEGG" id="pda:103722511"/>
<feature type="chain" id="PRO_5044664171" evidence="4">
    <location>
        <begin position="28"/>
        <end position="126"/>
    </location>
</feature>
<dbReference type="Proteomes" id="UP000228380">
    <property type="component" value="Unplaced"/>
</dbReference>
<dbReference type="PANTHER" id="PTHR47364">
    <property type="entry name" value="CYSTEINE PROTEINASE INHIBITOR 5"/>
    <property type="match status" value="1"/>
</dbReference>
<dbReference type="GO" id="GO:0004869">
    <property type="term" value="F:cysteine-type endopeptidase inhibitor activity"/>
    <property type="evidence" value="ECO:0007669"/>
    <property type="project" value="UniProtKB-KW"/>
</dbReference>
<evidence type="ECO:0000256" key="4">
    <source>
        <dbReference type="SAM" id="SignalP"/>
    </source>
</evidence>
<keyword evidence="6" id="KW-1185">Reference proteome</keyword>
<gene>
    <name evidence="7" type="primary">LOC103722511</name>
    <name evidence="8" type="synonym">LOC120107087</name>
</gene>
<dbReference type="SMART" id="SM00043">
    <property type="entry name" value="CY"/>
    <property type="match status" value="1"/>
</dbReference>
<evidence type="ECO:0000256" key="3">
    <source>
        <dbReference type="ARBA" id="ARBA00022704"/>
    </source>
</evidence>
<reference evidence="7 8" key="1">
    <citation type="submission" date="2025-04" db="UniProtKB">
        <authorList>
            <consortium name="RefSeq"/>
        </authorList>
    </citation>
    <scope>IDENTIFICATION</scope>
    <source>
        <tissue evidence="7 8">Young leaves</tissue>
    </source>
</reference>
<evidence type="ECO:0000256" key="1">
    <source>
        <dbReference type="ARBA" id="ARBA00007233"/>
    </source>
</evidence>
<dbReference type="PROSITE" id="PS00287">
    <property type="entry name" value="CYSTATIN"/>
    <property type="match status" value="1"/>
</dbReference>
<dbReference type="RefSeq" id="XP_038976166.1">
    <property type="nucleotide sequence ID" value="XM_039120238.1"/>
</dbReference>
<keyword evidence="2" id="KW-0646">Protease inhibitor</keyword>
<evidence type="ECO:0000313" key="7">
    <source>
        <dbReference type="RefSeq" id="XP_008811323.2"/>
    </source>
</evidence>
<feature type="domain" description="Cystatin" evidence="5">
    <location>
        <begin position="35"/>
        <end position="124"/>
    </location>
</feature>
<protein>
    <submittedName>
        <fullName evidence="7 8">Cysteine proteinase inhibitor 1-like</fullName>
    </submittedName>
</protein>
<evidence type="ECO:0000313" key="8">
    <source>
        <dbReference type="RefSeq" id="XP_038976166.1"/>
    </source>
</evidence>